<dbReference type="GO" id="GO:0046872">
    <property type="term" value="F:metal ion binding"/>
    <property type="evidence" value="ECO:0007669"/>
    <property type="project" value="UniProtKB-KW"/>
</dbReference>
<dbReference type="InterPro" id="IPR051458">
    <property type="entry name" value="Cyt/Met_Dipeptidase"/>
</dbReference>
<name>S7RHA7_GLOTA</name>
<dbReference type="Gene3D" id="3.30.70.360">
    <property type="match status" value="1"/>
</dbReference>
<dbReference type="CDD" id="cd05676">
    <property type="entry name" value="M20_dipept_like_CNDP"/>
    <property type="match status" value="1"/>
</dbReference>
<dbReference type="Pfam" id="PF07687">
    <property type="entry name" value="M20_dimer"/>
    <property type="match status" value="1"/>
</dbReference>
<dbReference type="eggNOG" id="KOG2276">
    <property type="taxonomic scope" value="Eukaryota"/>
</dbReference>
<dbReference type="MEROPS" id="M20.005"/>
<sequence>MPAPNRFLEYIGAHAGRFIERLADAVAFPSVSAEAAFRTDVIRMAHYLEDQLKSLGVRTKLVDLGKHVLDGEELPLPPVILGSTGDDPKKKTILIYGHYDVQPACKNDGWGTEPFKLVVDSETGRLIGRGSTDDKGAILGWLNVLEAHKSLGLELPVNLRFCFEGMEEVGSDGLDDLIRNEVKKGKESWFYGVDCVCISDNYWLNTRTPCLTYGLRGIAYFKITVSGPASDLHSGAFGGMVHEPLMDLVALMGKLASPDGQILIPGVADMVPPPDEEGKKLYESLDSSVADVEEAAGAKITRSDDKVPVLMARMRNPSLSLHAIEGALGARTTIPATVTGKFSLRLVPPQTPESVIPLVLEHLYSEFAKLNSKNKLLVERGGDGRPWMDHQHWNYQAAIKASEAVYKRRPDLTREGGSIPVTLTFAESLGVNVLLLPMGRGDDGAQYALSRCQMNVAVLIYILGSTNEKLDRSNFIEGSKLMGTYLYEVAAISV</sequence>
<dbReference type="OrthoDB" id="7832001at2759"/>
<evidence type="ECO:0000256" key="3">
    <source>
        <dbReference type="ARBA" id="ARBA00022723"/>
    </source>
</evidence>
<dbReference type="RefSeq" id="XP_007869589.1">
    <property type="nucleotide sequence ID" value="XM_007871398.1"/>
</dbReference>
<dbReference type="GeneID" id="19306557"/>
<keyword evidence="2" id="KW-0645">Protease</keyword>
<keyword evidence="3" id="KW-0479">Metal-binding</keyword>
<evidence type="ECO:0000256" key="2">
    <source>
        <dbReference type="ARBA" id="ARBA00022670"/>
    </source>
</evidence>
<keyword evidence="4" id="KW-0378">Hydrolase</keyword>
<dbReference type="SUPFAM" id="SSF53187">
    <property type="entry name" value="Zn-dependent exopeptidases"/>
    <property type="match status" value="1"/>
</dbReference>
<feature type="domain" description="Peptidase M20 dimerisation" evidence="5">
    <location>
        <begin position="213"/>
        <end position="367"/>
    </location>
</feature>
<dbReference type="KEGG" id="gtr:GLOTRDRAFT_48231"/>
<dbReference type="GO" id="GO:0006508">
    <property type="term" value="P:proteolysis"/>
    <property type="evidence" value="ECO:0007669"/>
    <property type="project" value="UniProtKB-KW"/>
</dbReference>
<keyword evidence="7" id="KW-1185">Reference proteome</keyword>
<comment type="similarity">
    <text evidence="1">Belongs to the peptidase M20A family.</text>
</comment>
<protein>
    <submittedName>
        <fullName evidence="6">Zn-dependent exopeptidase</fullName>
    </submittedName>
</protein>
<evidence type="ECO:0000259" key="5">
    <source>
        <dbReference type="Pfam" id="PF07687"/>
    </source>
</evidence>
<dbReference type="PANTHER" id="PTHR43270">
    <property type="entry name" value="BETA-ALA-HIS DIPEPTIDASE"/>
    <property type="match status" value="1"/>
</dbReference>
<evidence type="ECO:0000256" key="1">
    <source>
        <dbReference type="ARBA" id="ARBA00006247"/>
    </source>
</evidence>
<evidence type="ECO:0000313" key="7">
    <source>
        <dbReference type="Proteomes" id="UP000030669"/>
    </source>
</evidence>
<proteinExistence type="inferred from homology"/>
<dbReference type="Proteomes" id="UP000030669">
    <property type="component" value="Unassembled WGS sequence"/>
</dbReference>
<dbReference type="InterPro" id="IPR011650">
    <property type="entry name" value="Peptidase_M20_dimer"/>
</dbReference>
<organism evidence="6 7">
    <name type="scientific">Gloeophyllum trabeum (strain ATCC 11539 / FP-39264 / Madison 617)</name>
    <name type="common">Brown rot fungus</name>
    <dbReference type="NCBI Taxonomy" id="670483"/>
    <lineage>
        <taxon>Eukaryota</taxon>
        <taxon>Fungi</taxon>
        <taxon>Dikarya</taxon>
        <taxon>Basidiomycota</taxon>
        <taxon>Agaricomycotina</taxon>
        <taxon>Agaricomycetes</taxon>
        <taxon>Gloeophyllales</taxon>
        <taxon>Gloeophyllaceae</taxon>
        <taxon>Gloeophyllum</taxon>
    </lineage>
</organism>
<dbReference type="AlphaFoldDB" id="S7RHA7"/>
<dbReference type="OMA" id="PMNAIPG"/>
<dbReference type="PANTHER" id="PTHR43270:SF4">
    <property type="entry name" value="CARNOSINE DIPEPTIDASE 2, ISOFORM A"/>
    <property type="match status" value="1"/>
</dbReference>
<evidence type="ECO:0000256" key="4">
    <source>
        <dbReference type="ARBA" id="ARBA00022801"/>
    </source>
</evidence>
<dbReference type="Gene3D" id="3.40.630.10">
    <property type="entry name" value="Zn peptidases"/>
    <property type="match status" value="1"/>
</dbReference>
<gene>
    <name evidence="6" type="ORF">GLOTRDRAFT_48231</name>
</gene>
<reference evidence="6 7" key="1">
    <citation type="journal article" date="2012" name="Science">
        <title>The Paleozoic origin of enzymatic lignin decomposition reconstructed from 31 fungal genomes.</title>
        <authorList>
            <person name="Floudas D."/>
            <person name="Binder M."/>
            <person name="Riley R."/>
            <person name="Barry K."/>
            <person name="Blanchette R.A."/>
            <person name="Henrissat B."/>
            <person name="Martinez A.T."/>
            <person name="Otillar R."/>
            <person name="Spatafora J.W."/>
            <person name="Yadav J.S."/>
            <person name="Aerts A."/>
            <person name="Benoit I."/>
            <person name="Boyd A."/>
            <person name="Carlson A."/>
            <person name="Copeland A."/>
            <person name="Coutinho P.M."/>
            <person name="de Vries R.P."/>
            <person name="Ferreira P."/>
            <person name="Findley K."/>
            <person name="Foster B."/>
            <person name="Gaskell J."/>
            <person name="Glotzer D."/>
            <person name="Gorecki P."/>
            <person name="Heitman J."/>
            <person name="Hesse C."/>
            <person name="Hori C."/>
            <person name="Igarashi K."/>
            <person name="Jurgens J.A."/>
            <person name="Kallen N."/>
            <person name="Kersten P."/>
            <person name="Kohler A."/>
            <person name="Kuees U."/>
            <person name="Kumar T.K.A."/>
            <person name="Kuo A."/>
            <person name="LaButti K."/>
            <person name="Larrondo L.F."/>
            <person name="Lindquist E."/>
            <person name="Ling A."/>
            <person name="Lombard V."/>
            <person name="Lucas S."/>
            <person name="Lundell T."/>
            <person name="Martin R."/>
            <person name="McLaughlin D.J."/>
            <person name="Morgenstern I."/>
            <person name="Morin E."/>
            <person name="Murat C."/>
            <person name="Nagy L.G."/>
            <person name="Nolan M."/>
            <person name="Ohm R.A."/>
            <person name="Patyshakuliyeva A."/>
            <person name="Rokas A."/>
            <person name="Ruiz-Duenas F.J."/>
            <person name="Sabat G."/>
            <person name="Salamov A."/>
            <person name="Samejima M."/>
            <person name="Schmutz J."/>
            <person name="Slot J.C."/>
            <person name="St John F."/>
            <person name="Stenlid J."/>
            <person name="Sun H."/>
            <person name="Sun S."/>
            <person name="Syed K."/>
            <person name="Tsang A."/>
            <person name="Wiebenga A."/>
            <person name="Young D."/>
            <person name="Pisabarro A."/>
            <person name="Eastwood D.C."/>
            <person name="Martin F."/>
            <person name="Cullen D."/>
            <person name="Grigoriev I.V."/>
            <person name="Hibbett D.S."/>
        </authorList>
    </citation>
    <scope>NUCLEOTIDE SEQUENCE [LARGE SCALE GENOMIC DNA]</scope>
    <source>
        <strain evidence="6 7">ATCC 11539</strain>
    </source>
</reference>
<accession>S7RHA7</accession>
<dbReference type="STRING" id="670483.S7RHA7"/>
<dbReference type="HOGENOM" id="CLU_029469_3_0_1"/>
<dbReference type="InterPro" id="IPR002933">
    <property type="entry name" value="Peptidase_M20"/>
</dbReference>
<evidence type="ECO:0000313" key="6">
    <source>
        <dbReference type="EMBL" id="EPQ51959.1"/>
    </source>
</evidence>
<dbReference type="PROSITE" id="PS00759">
    <property type="entry name" value="ARGE_DAPE_CPG2_2"/>
    <property type="match status" value="1"/>
</dbReference>
<dbReference type="GO" id="GO:0008233">
    <property type="term" value="F:peptidase activity"/>
    <property type="evidence" value="ECO:0007669"/>
    <property type="project" value="UniProtKB-KW"/>
</dbReference>
<dbReference type="InterPro" id="IPR001261">
    <property type="entry name" value="ArgE/DapE_CS"/>
</dbReference>
<dbReference type="Pfam" id="PF01546">
    <property type="entry name" value="Peptidase_M20"/>
    <property type="match status" value="1"/>
</dbReference>
<dbReference type="EMBL" id="KB469309">
    <property type="protein sequence ID" value="EPQ51959.1"/>
    <property type="molecule type" value="Genomic_DNA"/>
</dbReference>